<comment type="caution">
    <text evidence="1">The sequence shown here is derived from an EMBL/GenBank/DDBJ whole genome shotgun (WGS) entry which is preliminary data.</text>
</comment>
<dbReference type="InterPro" id="IPR004344">
    <property type="entry name" value="TTL/TTLL_fam"/>
</dbReference>
<dbReference type="AlphaFoldDB" id="A0A8S1Q1X5"/>
<protein>
    <submittedName>
        <fullName evidence="1">Uncharacterized protein</fullName>
    </submittedName>
</protein>
<dbReference type="PANTHER" id="PTHR46069">
    <property type="entry name" value="TUBULIN TYROSINE LIGASE"/>
    <property type="match status" value="1"/>
</dbReference>
<dbReference type="Pfam" id="PF03133">
    <property type="entry name" value="TTL"/>
    <property type="match status" value="1"/>
</dbReference>
<accession>A0A8S1Q1X5</accession>
<organism evidence="1 2">
    <name type="scientific">Paramecium sonneborni</name>
    <dbReference type="NCBI Taxonomy" id="65129"/>
    <lineage>
        <taxon>Eukaryota</taxon>
        <taxon>Sar</taxon>
        <taxon>Alveolata</taxon>
        <taxon>Ciliophora</taxon>
        <taxon>Intramacronucleata</taxon>
        <taxon>Oligohymenophorea</taxon>
        <taxon>Peniculida</taxon>
        <taxon>Parameciidae</taxon>
        <taxon>Paramecium</taxon>
    </lineage>
</organism>
<dbReference type="OrthoDB" id="289694at2759"/>
<dbReference type="EMBL" id="CAJJDN010000094">
    <property type="protein sequence ID" value="CAD8109659.1"/>
    <property type="molecule type" value="Genomic_DNA"/>
</dbReference>
<evidence type="ECO:0000313" key="2">
    <source>
        <dbReference type="Proteomes" id="UP000692954"/>
    </source>
</evidence>
<gene>
    <name evidence="1" type="ORF">PSON_ATCC_30995.1.T0940056</name>
</gene>
<dbReference type="Proteomes" id="UP000692954">
    <property type="component" value="Unassembled WGS sequence"/>
</dbReference>
<keyword evidence="2" id="KW-1185">Reference proteome</keyword>
<evidence type="ECO:0000313" key="1">
    <source>
        <dbReference type="EMBL" id="CAD8109659.1"/>
    </source>
</evidence>
<proteinExistence type="predicted"/>
<reference evidence="1" key="1">
    <citation type="submission" date="2021-01" db="EMBL/GenBank/DDBJ databases">
        <authorList>
            <consortium name="Genoscope - CEA"/>
            <person name="William W."/>
        </authorList>
    </citation>
    <scope>NUCLEOTIDE SEQUENCE</scope>
</reference>
<dbReference type="PANTHER" id="PTHR46069:SF1">
    <property type="entry name" value="CHROMOSOME UNDETERMINED SCAFFOLD_125, WHOLE GENOME SHOTGUN SEQUENCE"/>
    <property type="match status" value="1"/>
</dbReference>
<dbReference type="PROSITE" id="PS51221">
    <property type="entry name" value="TTL"/>
    <property type="match status" value="1"/>
</dbReference>
<name>A0A8S1Q1X5_9CILI</name>
<sequence>MKLKIPQVLRFQTETKSQQSNSIKDLDISKNHDQTQQQNQKSHQIVNHYFQPKLKVITSLKPQLLVNQIPIHQNKSFRELSFAESSGSPKSKREEKFDEVCSSFRGRIQSIKQQMSPYLINQQSPPSMRNLESQKKIQENTFQYNRHQVNKQKEIDYSPSYQLAQNEYMNNFQQTKSPRHLVPFQIEKSVKDIERSIKRQNEKYLSPISAEKNVVCPQIKQFDKGQEFKEKNYNKLKQRKKSIHLPQSYEDVINRKVKNFQKSTFQNQCIHLIYIRPSAIRIQKYLLKDVKNEELLRKCFSYRWWWQESTNQGEDVEFFWYSQASISFLNKQEQRHISDKKQFQPFEQIVKKAQGVEDQMKFAIENKLSLLSPIIKVHNHIDLSYPLWTKKNLIGQIIKYCQLTRQYVENFIPLSMVVDYLGENLLSEFLKNLNTSTSVWVVRKSDFKEDDKIMICQNTQSVFNHLSKEFKMSNRNQQSFIVQQFISSFAYQEIQLDLCYYLLITQINGIVRGYFFQQFYGQQSKIQFSNFDNESRIIQIENSKQEIQNQYIPMKNIQNHFKKHNIDYKNKIYPQIKHILCEYLKSIFIQMPVKDHNFELLKVVIIIDNESKPWLINTESNPVFETDLEFMKDYSQLLLDNVLQLGLDILFPSPSIWPKEKKRDIEIYQEINYFDLVFDSRIEGKGLKSLFEQNYNKDNYCDDEY</sequence>